<evidence type="ECO:0000313" key="2">
    <source>
        <dbReference type="Proteomes" id="UP000095342"/>
    </source>
</evidence>
<reference evidence="1 2" key="1">
    <citation type="submission" date="2016-09" db="EMBL/GenBank/DDBJ databases">
        <title>Acidihalobacter prosperus V6 (DSM14174).</title>
        <authorList>
            <person name="Khaleque H.N."/>
            <person name="Ramsay J.P."/>
            <person name="Murphy R.J.T."/>
            <person name="Kaksonen A.H."/>
            <person name="Boxall N.J."/>
            <person name="Watkin E.L.J."/>
        </authorList>
    </citation>
    <scope>NUCLEOTIDE SEQUENCE [LARGE SCALE GENOMIC DNA]</scope>
    <source>
        <strain evidence="1 2">V6</strain>
    </source>
</reference>
<dbReference type="RefSeq" id="WP_070071904.1">
    <property type="nucleotide sequence ID" value="NZ_CP017448.1"/>
</dbReference>
<dbReference type="InterPro" id="IPR019701">
    <property type="entry name" value="Phage_P22_NinX"/>
</dbReference>
<name>A0A1D8K5S2_9GAMM</name>
<accession>A0A1D8K5S2</accession>
<dbReference type="AlphaFoldDB" id="A0A1D8K5S2"/>
<dbReference type="KEGG" id="aaeo:BJI67_03805"/>
<keyword evidence="2" id="KW-1185">Reference proteome</keyword>
<evidence type="ECO:0000313" key="1">
    <source>
        <dbReference type="EMBL" id="AOV16311.1"/>
    </source>
</evidence>
<protein>
    <submittedName>
        <fullName evidence="1">Uncharacterized protein</fullName>
    </submittedName>
</protein>
<dbReference type="Pfam" id="PF10765">
    <property type="entry name" value="Phage_P22_NinX"/>
    <property type="match status" value="1"/>
</dbReference>
<organism evidence="1 2">
    <name type="scientific">Acidihalobacter aeolianus</name>
    <dbReference type="NCBI Taxonomy" id="2792603"/>
    <lineage>
        <taxon>Bacteria</taxon>
        <taxon>Pseudomonadati</taxon>
        <taxon>Pseudomonadota</taxon>
        <taxon>Gammaproteobacteria</taxon>
        <taxon>Chromatiales</taxon>
        <taxon>Ectothiorhodospiraceae</taxon>
        <taxon>Acidihalobacter</taxon>
    </lineage>
</organism>
<sequence length="246" mass="26702">MGTERPEAATLEGAALDLAVAQALRLSPEFVDGVVSVDGVRFAPSRDWADGGPLIEQFRMRIHVLELSWGRGQALWAAEFPGFGFEDNGFAHGWSSGPTPLLAAMRALVAARALHRTAPADNEWEDAGRREAVALLVELVRRAGVGSPATPMRVQRLVEHLQRDGLNLGYRFTERPYGQYCETLASDLARLTALGVLRLKREAAGVSSYMPGAEAGDFVARERGYVDRHRLALDHLLRDGGGTTSA</sequence>
<proteinExistence type="predicted"/>
<dbReference type="Proteomes" id="UP000095342">
    <property type="component" value="Chromosome"/>
</dbReference>
<gene>
    <name evidence="1" type="ORF">BJI67_03805</name>
</gene>
<dbReference type="EMBL" id="CP017448">
    <property type="protein sequence ID" value="AOV16311.1"/>
    <property type="molecule type" value="Genomic_DNA"/>
</dbReference>